<evidence type="ECO:0000313" key="2">
    <source>
        <dbReference type="EMBL" id="TDG46262.1"/>
    </source>
</evidence>
<keyword evidence="1" id="KW-0812">Transmembrane</keyword>
<dbReference type="Proteomes" id="UP000295192">
    <property type="component" value="Unassembled WGS sequence"/>
</dbReference>
<protein>
    <submittedName>
        <fullName evidence="2">Uncharacterized protein</fullName>
    </submittedName>
</protein>
<reference evidence="2 3" key="1">
    <citation type="journal article" date="2019" name="J. Hered.">
        <title>An Improved Genome Assembly for Drosophila navojoa, the Basal Species in the mojavensis Cluster.</title>
        <authorList>
            <person name="Vanderlinde T."/>
            <person name="Dupim E.G."/>
            <person name="Nazario-Yepiz N.O."/>
            <person name="Carvalho A.B."/>
        </authorList>
    </citation>
    <scope>NUCLEOTIDE SEQUENCE [LARGE SCALE GENOMIC DNA]</scope>
    <source>
        <strain evidence="2">Navoj_Jal97</strain>
        <tissue evidence="2">Whole organism</tissue>
    </source>
</reference>
<dbReference type="EMBL" id="LSRL02000062">
    <property type="protein sequence ID" value="TDG46262.1"/>
    <property type="molecule type" value="Genomic_DNA"/>
</dbReference>
<keyword evidence="1" id="KW-0472">Membrane</keyword>
<sequence>MTFLMAAISNIIKLIIISIPIVIIMRTNERTEQQPKWAASDGWVWLLWSMEATKDMDEDMDSMAGWLAGWLAGTAIT</sequence>
<feature type="transmembrane region" description="Helical" evidence="1">
    <location>
        <begin position="6"/>
        <end position="25"/>
    </location>
</feature>
<proteinExistence type="predicted"/>
<keyword evidence="3" id="KW-1185">Reference proteome</keyword>
<name>A0A484BD82_DRONA</name>
<dbReference type="AlphaFoldDB" id="A0A484BD82"/>
<evidence type="ECO:0000313" key="3">
    <source>
        <dbReference type="Proteomes" id="UP000295192"/>
    </source>
</evidence>
<evidence type="ECO:0000256" key="1">
    <source>
        <dbReference type="SAM" id="Phobius"/>
    </source>
</evidence>
<comment type="caution">
    <text evidence="2">The sequence shown here is derived from an EMBL/GenBank/DDBJ whole genome shotgun (WGS) entry which is preliminary data.</text>
</comment>
<gene>
    <name evidence="2" type="ORF">AWZ03_007338</name>
</gene>
<organism evidence="2 3">
    <name type="scientific">Drosophila navojoa</name>
    <name type="common">Fruit fly</name>
    <dbReference type="NCBI Taxonomy" id="7232"/>
    <lineage>
        <taxon>Eukaryota</taxon>
        <taxon>Metazoa</taxon>
        <taxon>Ecdysozoa</taxon>
        <taxon>Arthropoda</taxon>
        <taxon>Hexapoda</taxon>
        <taxon>Insecta</taxon>
        <taxon>Pterygota</taxon>
        <taxon>Neoptera</taxon>
        <taxon>Endopterygota</taxon>
        <taxon>Diptera</taxon>
        <taxon>Brachycera</taxon>
        <taxon>Muscomorpha</taxon>
        <taxon>Ephydroidea</taxon>
        <taxon>Drosophilidae</taxon>
        <taxon>Drosophila</taxon>
    </lineage>
</organism>
<keyword evidence="1" id="KW-1133">Transmembrane helix</keyword>
<accession>A0A484BD82</accession>